<reference evidence="2 3" key="1">
    <citation type="journal article" date="2019" name="G3 (Bethesda)">
        <title>Sequencing of a Wild Apple (Malus baccata) Genome Unravels the Differences Between Cultivated and Wild Apple Species Regarding Disease Resistance and Cold Tolerance.</title>
        <authorList>
            <person name="Chen X."/>
        </authorList>
    </citation>
    <scope>NUCLEOTIDE SEQUENCE [LARGE SCALE GENOMIC DNA]</scope>
    <source>
        <strain evidence="3">cv. Shandingzi</strain>
        <tissue evidence="2">Leaves</tissue>
    </source>
</reference>
<sequence length="96" mass="10175">MRGWVGLEWAQCSGRLRGGEFGSCAASRPVPQSSLSDPSAPHGGPSSPPDLSVDRDFSSSPYCSCSLLSSTTKMMRVRMTSLQFGGGDMGFVPEAW</sequence>
<dbReference type="EMBL" id="VIEB01000330">
    <property type="protein sequence ID" value="TQD94949.1"/>
    <property type="molecule type" value="Genomic_DNA"/>
</dbReference>
<dbReference type="AlphaFoldDB" id="A0A540M902"/>
<gene>
    <name evidence="2" type="ORF">C1H46_019444</name>
</gene>
<dbReference type="Proteomes" id="UP000315295">
    <property type="component" value="Unassembled WGS sequence"/>
</dbReference>
<proteinExistence type="predicted"/>
<evidence type="ECO:0000256" key="1">
    <source>
        <dbReference type="SAM" id="MobiDB-lite"/>
    </source>
</evidence>
<feature type="region of interest" description="Disordered" evidence="1">
    <location>
        <begin position="18"/>
        <end position="55"/>
    </location>
</feature>
<evidence type="ECO:0000313" key="2">
    <source>
        <dbReference type="EMBL" id="TQD94949.1"/>
    </source>
</evidence>
<name>A0A540M902_MALBA</name>
<organism evidence="2 3">
    <name type="scientific">Malus baccata</name>
    <name type="common">Siberian crab apple</name>
    <name type="synonym">Pyrus baccata</name>
    <dbReference type="NCBI Taxonomy" id="106549"/>
    <lineage>
        <taxon>Eukaryota</taxon>
        <taxon>Viridiplantae</taxon>
        <taxon>Streptophyta</taxon>
        <taxon>Embryophyta</taxon>
        <taxon>Tracheophyta</taxon>
        <taxon>Spermatophyta</taxon>
        <taxon>Magnoliopsida</taxon>
        <taxon>eudicotyledons</taxon>
        <taxon>Gunneridae</taxon>
        <taxon>Pentapetalae</taxon>
        <taxon>rosids</taxon>
        <taxon>fabids</taxon>
        <taxon>Rosales</taxon>
        <taxon>Rosaceae</taxon>
        <taxon>Amygdaloideae</taxon>
        <taxon>Maleae</taxon>
        <taxon>Malus</taxon>
    </lineage>
</organism>
<protein>
    <submittedName>
        <fullName evidence="2">Uncharacterized protein</fullName>
    </submittedName>
</protein>
<evidence type="ECO:0000313" key="3">
    <source>
        <dbReference type="Proteomes" id="UP000315295"/>
    </source>
</evidence>
<feature type="compositionally biased region" description="Low complexity" evidence="1">
    <location>
        <begin position="36"/>
        <end position="45"/>
    </location>
</feature>
<comment type="caution">
    <text evidence="2">The sequence shown here is derived from an EMBL/GenBank/DDBJ whole genome shotgun (WGS) entry which is preliminary data.</text>
</comment>
<accession>A0A540M902</accession>
<keyword evidence="3" id="KW-1185">Reference proteome</keyword>